<name>A0A410TBY5_9CAUD</name>
<evidence type="ECO:0000259" key="1">
    <source>
        <dbReference type="SMART" id="SM00731"/>
    </source>
</evidence>
<dbReference type="GO" id="GO:0006950">
    <property type="term" value="P:response to stress"/>
    <property type="evidence" value="ECO:0007669"/>
    <property type="project" value="UniProtKB-ARBA"/>
</dbReference>
<dbReference type="Proteomes" id="UP000290331">
    <property type="component" value="Segment"/>
</dbReference>
<feature type="domain" description="SprT-like" evidence="1">
    <location>
        <begin position="50"/>
        <end position="189"/>
    </location>
</feature>
<dbReference type="EMBL" id="MK376955">
    <property type="protein sequence ID" value="QAU06497.1"/>
    <property type="molecule type" value="Genomic_DNA"/>
</dbReference>
<gene>
    <name evidence="2" type="primary">79</name>
    <name evidence="2" type="ORF">SEA_KISI_79</name>
</gene>
<dbReference type="SMART" id="SM00731">
    <property type="entry name" value="SprT"/>
    <property type="match status" value="1"/>
</dbReference>
<keyword evidence="2" id="KW-0378">Hydrolase</keyword>
<protein>
    <submittedName>
        <fullName evidence="2">SprT-like protease</fullName>
    </submittedName>
</protein>
<keyword evidence="2" id="KW-0645">Protease</keyword>
<evidence type="ECO:0000313" key="2">
    <source>
        <dbReference type="EMBL" id="QAU06497.1"/>
    </source>
</evidence>
<sequence length="195" mass="21276">MTKRHATEQIAFDGLGEQPMLSLDTIVEAPVAPRVARPATVPAAAPVKPAHMGMSEARRIASDLIAQHGLVGWVVTFDNARRRAGVCKYGPKTISLSKPLMAQRSYDDTVQTITHEVAHALVGHAAGHGPVWAAKHRSLGGNGLRCFDHLDETAPWMGTCDHGKRFAKYRQPKRLDGWRCKCTGTGSPIVWAKQR</sequence>
<proteinExistence type="predicted"/>
<reference evidence="2 3" key="1">
    <citation type="submission" date="2019-01" db="EMBL/GenBank/DDBJ databases">
        <authorList>
            <person name="Kinder M."/>
            <person name="Sitio E."/>
            <person name="Ackerson L."/>
            <person name="Anderson L."/>
            <person name="Cottrell A."/>
            <person name="Eggleston T."/>
            <person name="Kiefer A."/>
            <person name="Ukcamaj A."/>
            <person name="Vendrell P."/>
            <person name="Waytashek C."/>
            <person name="Yeo A."/>
            <person name="Braley A.B."/>
            <person name="Ettinger A.-S.H."/>
            <person name="Ettinger W.F."/>
            <person name="Anders K.R."/>
            <person name="Bradley K.W."/>
            <person name="Asai D.J."/>
            <person name="Bowman C.A."/>
            <person name="Russell D.A."/>
            <person name="Pope W.H."/>
            <person name="Jacobs-Sera D."/>
            <person name="Hendrix R.W."/>
            <person name="Hatfull G.F."/>
        </authorList>
    </citation>
    <scope>NUCLEOTIDE SEQUENCE [LARGE SCALE GENOMIC DNA]</scope>
</reference>
<organism evidence="2 3">
    <name type="scientific">Mycobacterium phage KiSi</name>
    <dbReference type="NCBI Taxonomy" id="2507856"/>
    <lineage>
        <taxon>Viruses</taxon>
        <taxon>Duplodnaviria</taxon>
        <taxon>Heunggongvirae</taxon>
        <taxon>Uroviricota</taxon>
        <taxon>Caudoviricetes</taxon>
        <taxon>Weiservirinae</taxon>
        <taxon>Anayavirus</taxon>
        <taxon>Anayavirus kisi</taxon>
    </lineage>
</organism>
<keyword evidence="3" id="KW-1185">Reference proteome</keyword>
<dbReference type="Pfam" id="PF10263">
    <property type="entry name" value="SprT-like"/>
    <property type="match status" value="1"/>
</dbReference>
<dbReference type="GO" id="GO:0008233">
    <property type="term" value="F:peptidase activity"/>
    <property type="evidence" value="ECO:0007669"/>
    <property type="project" value="UniProtKB-KW"/>
</dbReference>
<dbReference type="GO" id="GO:0006508">
    <property type="term" value="P:proteolysis"/>
    <property type="evidence" value="ECO:0007669"/>
    <property type="project" value="UniProtKB-KW"/>
</dbReference>
<evidence type="ECO:0000313" key="3">
    <source>
        <dbReference type="Proteomes" id="UP000290331"/>
    </source>
</evidence>
<dbReference type="InterPro" id="IPR006640">
    <property type="entry name" value="SprT-like_domain"/>
</dbReference>
<dbReference type="RefSeq" id="YP_009953170.1">
    <property type="nucleotide sequence ID" value="NC_051619.1"/>
</dbReference>
<accession>A0A410TBY5</accession>
<dbReference type="GeneID" id="60324637"/>
<dbReference type="KEGG" id="vg:60324637"/>